<evidence type="ECO:0000313" key="3">
    <source>
        <dbReference type="Proteomes" id="UP000325713"/>
    </source>
</evidence>
<sequence>MKKTLLAVTVAILGLSACSNLNNKTPQEMVNISVERSLTKDYSYNFEGHARFFLSDKDKGLAPEVAAAAEQKYQNQHNKQVIEAKTADVFSDLEASDVKIEGGLGKKAADFAQKHPVLTQYFQNVQFNMKGAVDLRTEKMEFISEIVNDNKNEYSKMQLPVLFDGKNMTVTVDLPATIPMFLDLFLENKELTKKLAGNGIQFAWKDMDKKEIPLRSTVKAFIKSSHTAYKAIPPSAYKLVDVDEFGKQAGAKYRIDVIWNSENLNIFNNALYRDFDSELTRMQQEDFEEGATEEGYQKVRKFVAMALGQKVEKDTDNESNDFELFEKMFGSPMIESLYLDRKGRMVARRSYLQTNGEEKAVNIEILMQFNRFGKPVFTFHPDQEKVVTFSELVKIFKSRIDIEEDQADDIVSPDTPNVIKEEIIK</sequence>
<evidence type="ECO:0008006" key="4">
    <source>
        <dbReference type="Google" id="ProtNLM"/>
    </source>
</evidence>
<protein>
    <recommendedName>
        <fullName evidence="4">Lipoprotein</fullName>
    </recommendedName>
</protein>
<proteinExistence type="predicted"/>
<dbReference type="KEGG" id="nzl:D0T92_08820"/>
<evidence type="ECO:0000256" key="1">
    <source>
        <dbReference type="SAM" id="SignalP"/>
    </source>
</evidence>
<accession>A0A5J6PVC7</accession>
<gene>
    <name evidence="2" type="ORF">D0T92_08820</name>
</gene>
<dbReference type="AlphaFoldDB" id="A0A5J6PVC7"/>
<keyword evidence="1" id="KW-0732">Signal</keyword>
<evidence type="ECO:0000313" key="2">
    <source>
        <dbReference type="EMBL" id="QEY26621.1"/>
    </source>
</evidence>
<dbReference type="Proteomes" id="UP000325713">
    <property type="component" value="Chromosome"/>
</dbReference>
<name>A0A5J6PVC7_9NEIS</name>
<feature type="chain" id="PRO_5023930068" description="Lipoprotein" evidence="1">
    <location>
        <begin position="22"/>
        <end position="425"/>
    </location>
</feature>
<dbReference type="OrthoDB" id="8606996at2"/>
<feature type="signal peptide" evidence="1">
    <location>
        <begin position="1"/>
        <end position="21"/>
    </location>
</feature>
<reference evidence="2 3" key="1">
    <citation type="submission" date="2018-08" db="EMBL/GenBank/DDBJ databases">
        <title>Neisseria zalophi ATCC BAA-2455 complete genome.</title>
        <authorList>
            <person name="Veseli I.A."/>
            <person name="Buttler R."/>
            <person name="Mascarenhas dos Santos A.C."/>
            <person name="Pombert J.-F."/>
        </authorList>
    </citation>
    <scope>NUCLEOTIDE SEQUENCE [LARGE SCALE GENOMIC DNA]</scope>
    <source>
        <strain evidence="2 3">ATCC BAA-2455</strain>
    </source>
</reference>
<organism evidence="2 3">
    <name type="scientific">Neisseria zalophi</name>
    <dbReference type="NCBI Taxonomy" id="640030"/>
    <lineage>
        <taxon>Bacteria</taxon>
        <taxon>Pseudomonadati</taxon>
        <taxon>Pseudomonadota</taxon>
        <taxon>Betaproteobacteria</taxon>
        <taxon>Neisseriales</taxon>
        <taxon>Neisseriaceae</taxon>
        <taxon>Neisseria</taxon>
    </lineage>
</organism>
<keyword evidence="3" id="KW-1185">Reference proteome</keyword>
<dbReference type="EMBL" id="CP031700">
    <property type="protein sequence ID" value="QEY26621.1"/>
    <property type="molecule type" value="Genomic_DNA"/>
</dbReference>
<dbReference type="RefSeq" id="WP_151052058.1">
    <property type="nucleotide sequence ID" value="NZ_CP031700.1"/>
</dbReference>
<dbReference type="PROSITE" id="PS51257">
    <property type="entry name" value="PROKAR_LIPOPROTEIN"/>
    <property type="match status" value="1"/>
</dbReference>